<dbReference type="InterPro" id="IPR039753">
    <property type="entry name" value="RG7MT1"/>
</dbReference>
<keyword evidence="21" id="KW-1185">Reference proteome</keyword>
<feature type="compositionally biased region" description="Low complexity" evidence="18">
    <location>
        <begin position="69"/>
        <end position="81"/>
    </location>
</feature>
<comment type="subcellular location">
    <subcellularLocation>
        <location evidence="2 15">Nucleus</location>
    </subcellularLocation>
</comment>
<feature type="binding site" evidence="16">
    <location>
        <position position="198"/>
    </location>
    <ligand>
        <name>S-adenosyl-L-methionine</name>
        <dbReference type="ChEBI" id="CHEBI:59789"/>
    </ligand>
</feature>
<feature type="site" description="mRNA cap binding" evidence="17">
    <location>
        <position position="389"/>
    </location>
</feature>
<evidence type="ECO:0000256" key="9">
    <source>
        <dbReference type="ARBA" id="ARBA00023042"/>
    </source>
</evidence>
<evidence type="ECO:0000256" key="11">
    <source>
        <dbReference type="ARBA" id="ARBA00032772"/>
    </source>
</evidence>
<evidence type="ECO:0000256" key="18">
    <source>
        <dbReference type="SAM" id="MobiDB-lite"/>
    </source>
</evidence>
<evidence type="ECO:0000256" key="14">
    <source>
        <dbReference type="ARBA" id="ARBA00049739"/>
    </source>
</evidence>
<evidence type="ECO:0000256" key="8">
    <source>
        <dbReference type="ARBA" id="ARBA00022884"/>
    </source>
</evidence>
<dbReference type="EC" id="2.1.1.56" evidence="3 15"/>
<keyword evidence="9 15" id="KW-0506">mRNA capping</keyword>
<dbReference type="GO" id="GO:0005634">
    <property type="term" value="C:nucleus"/>
    <property type="evidence" value="ECO:0007669"/>
    <property type="project" value="UniProtKB-SubCell"/>
</dbReference>
<dbReference type="PIRSF" id="PIRSF028762">
    <property type="entry name" value="ABD1"/>
    <property type="match status" value="1"/>
</dbReference>
<dbReference type="CDD" id="cd02440">
    <property type="entry name" value="AdoMet_MTases"/>
    <property type="match status" value="1"/>
</dbReference>
<feature type="binding site" evidence="16">
    <location>
        <position position="274"/>
    </location>
    <ligand>
        <name>S-adenosyl-L-methionine</name>
        <dbReference type="ChEBI" id="CHEBI:59789"/>
    </ligand>
</feature>
<dbReference type="Proteomes" id="UP001153365">
    <property type="component" value="Unassembled WGS sequence"/>
</dbReference>
<dbReference type="PANTHER" id="PTHR12189">
    <property type="entry name" value="MRNA GUANINE-7- METHYLTRANSFERASE"/>
    <property type="match status" value="1"/>
</dbReference>
<feature type="site" description="mRNA cap binding" evidence="17">
    <location>
        <position position="278"/>
    </location>
</feature>
<evidence type="ECO:0000313" key="21">
    <source>
        <dbReference type="Proteomes" id="UP001153365"/>
    </source>
</evidence>
<evidence type="ECO:0000256" key="1">
    <source>
        <dbReference type="ARBA" id="ARBA00003378"/>
    </source>
</evidence>
<evidence type="ECO:0000256" key="12">
    <source>
        <dbReference type="ARBA" id="ARBA00033387"/>
    </source>
</evidence>
<dbReference type="InterPro" id="IPR016899">
    <property type="entry name" value="mRNA_G-N7_MeTrfase_euk"/>
</dbReference>
<dbReference type="SUPFAM" id="SSF53335">
    <property type="entry name" value="S-adenosyl-L-methionine-dependent methyltransferases"/>
    <property type="match status" value="1"/>
</dbReference>
<dbReference type="InterPro" id="IPR029063">
    <property type="entry name" value="SAM-dependent_MTases_sf"/>
</dbReference>
<dbReference type="Pfam" id="PF03291">
    <property type="entry name" value="mRNA_G-N7_MeTrfase"/>
    <property type="match status" value="1"/>
</dbReference>
<comment type="similarity">
    <text evidence="15">Belongs to the class I-like SAM-binding methyltransferase superfamily. mRNA cap 0 methyltransferase family.</text>
</comment>
<feature type="domain" description="MRNA cap 0 methyltransferase" evidence="19">
    <location>
        <begin position="155"/>
        <end position="501"/>
    </location>
</feature>
<evidence type="ECO:0000256" key="10">
    <source>
        <dbReference type="ARBA" id="ARBA00023242"/>
    </source>
</evidence>
<protein>
    <recommendedName>
        <fullName evidence="14 15">mRNA cap guanine-N(7) methyltransferase</fullName>
        <ecNumber evidence="3 15">2.1.1.56</ecNumber>
    </recommendedName>
    <alternativeName>
        <fullName evidence="11 15">mRNA (guanine-N(7))-methyltransferase</fullName>
    </alternativeName>
    <alternativeName>
        <fullName evidence="12 15">mRNA cap methyltransferase</fullName>
    </alternativeName>
</protein>
<dbReference type="PANTHER" id="PTHR12189:SF2">
    <property type="entry name" value="MRNA CAP GUANINE-N7 METHYLTRANSFERASE"/>
    <property type="match status" value="1"/>
</dbReference>
<reference evidence="20" key="1">
    <citation type="submission" date="2022-06" db="EMBL/GenBank/DDBJ databases">
        <authorList>
            <consortium name="SYNGENTA / RWTH Aachen University"/>
        </authorList>
    </citation>
    <scope>NUCLEOTIDE SEQUENCE</scope>
</reference>
<evidence type="ECO:0000256" key="2">
    <source>
        <dbReference type="ARBA" id="ARBA00004123"/>
    </source>
</evidence>
<evidence type="ECO:0000256" key="7">
    <source>
        <dbReference type="ARBA" id="ARBA00022691"/>
    </source>
</evidence>
<keyword evidence="10 15" id="KW-0539">Nucleus</keyword>
<dbReference type="AlphaFoldDB" id="A0AAV0BTM4"/>
<evidence type="ECO:0000256" key="3">
    <source>
        <dbReference type="ARBA" id="ARBA00011926"/>
    </source>
</evidence>
<feature type="site" description="mRNA cap binding" evidence="17">
    <location>
        <position position="201"/>
    </location>
</feature>
<keyword evidence="7 15" id="KW-0949">S-adenosyl-L-methionine</keyword>
<feature type="binding site" evidence="16">
    <location>
        <position position="279"/>
    </location>
    <ligand>
        <name>S-adenosyl-L-methionine</name>
        <dbReference type="ChEBI" id="CHEBI:59789"/>
    </ligand>
</feature>
<keyword evidence="5 15" id="KW-0507">mRNA processing</keyword>
<dbReference type="GO" id="GO:0003723">
    <property type="term" value="F:RNA binding"/>
    <property type="evidence" value="ECO:0007669"/>
    <property type="project" value="UniProtKB-KW"/>
</dbReference>
<keyword evidence="6 15" id="KW-0808">Transferase</keyword>
<comment type="caution">
    <text evidence="20">The sequence shown here is derived from an EMBL/GenBank/DDBJ whole genome shotgun (WGS) entry which is preliminary data.</text>
</comment>
<feature type="site" description="mRNA cap binding" evidence="17">
    <location>
        <position position="232"/>
    </location>
</feature>
<dbReference type="GO" id="GO:0004482">
    <property type="term" value="F:mRNA 5'-cap (guanine-N7-)-methyltransferase activity"/>
    <property type="evidence" value="ECO:0007669"/>
    <property type="project" value="UniProtKB-EC"/>
</dbReference>
<evidence type="ECO:0000313" key="20">
    <source>
        <dbReference type="EMBL" id="CAH7689598.1"/>
    </source>
</evidence>
<dbReference type="Gene3D" id="3.40.50.150">
    <property type="entry name" value="Vaccinia Virus protein VP39"/>
    <property type="match status" value="1"/>
</dbReference>
<evidence type="ECO:0000256" key="17">
    <source>
        <dbReference type="PIRSR" id="PIRSR028762-2"/>
    </source>
</evidence>
<dbReference type="PROSITE" id="PS51562">
    <property type="entry name" value="RNA_CAP0_MT"/>
    <property type="match status" value="1"/>
</dbReference>
<evidence type="ECO:0000256" key="4">
    <source>
        <dbReference type="ARBA" id="ARBA00022603"/>
    </source>
</evidence>
<evidence type="ECO:0000259" key="19">
    <source>
        <dbReference type="PROSITE" id="PS51562"/>
    </source>
</evidence>
<evidence type="ECO:0000256" key="5">
    <source>
        <dbReference type="ARBA" id="ARBA00022664"/>
    </source>
</evidence>
<evidence type="ECO:0000256" key="16">
    <source>
        <dbReference type="PIRSR" id="PIRSR028762-1"/>
    </source>
</evidence>
<keyword evidence="8 15" id="KW-0694">RNA-binding</keyword>
<sequence length="501" mass="58354">MEGQIAYHPIRVSNHSSLFLPYCLEELDRYWSDSLNSLRTHSSSKLSESENHRSPPNYSTPSPVLIKDLNNNNNSLTTSSNCQNQFNLRRNHQSTGQHHNHNHNHNKRIRLQAQSDLNYQHNHQTQIDSHFKVSSTVADYYNGRPNTSKTERVESPIFGVRKLNNWIKSVLIGKLGNIRFNRINGKNHLYKKKVLELGCGKGGDLAKWDKVGINELFGFDIAEVSIRQARERYNRSFSKNFYAKYTALDCFSLPIESVLTRKELYRPFDLVSLQFCMHYAFETQSKARMMLENVSRNLRPGGIFMGTIPDPDNLMQRLDECRSEKEPRRDDQDDAFYNWGNSVYGIKFSKRDVEDFERVKGDDEDRQADGIYGLKYTFYLRDAVENVPEYVVFWDPFVKLAMEYGLRLIYKKKFEDIYEDEIRKINHNRDGLKVSNVQDESVAAENNSKGIDGDGDEERSDTSYLDLLRRLRIIDQDGKILIDNDHWDVSSLYLGFGFIKC</sequence>
<gene>
    <name evidence="20" type="ORF">PPACK8108_LOCUS24714</name>
</gene>
<comment type="function">
    <text evidence="1">Responsible for methylating the 5'-cap structure of mRNAs.</text>
</comment>
<proteinExistence type="inferred from homology"/>
<feature type="binding site" evidence="16">
    <location>
        <position position="220"/>
    </location>
    <ligand>
        <name>S-adenosyl-L-methionine</name>
        <dbReference type="ChEBI" id="CHEBI:59789"/>
    </ligand>
</feature>
<feature type="binding site" evidence="16">
    <location>
        <position position="168"/>
    </location>
    <ligand>
        <name>S-adenosyl-L-methionine</name>
        <dbReference type="ChEBI" id="CHEBI:59789"/>
    </ligand>
</feature>
<feature type="site" description="mRNA cap binding" evidence="17">
    <location>
        <position position="493"/>
    </location>
</feature>
<evidence type="ECO:0000256" key="13">
    <source>
        <dbReference type="ARBA" id="ARBA00044712"/>
    </source>
</evidence>
<name>A0AAV0BTM4_PHAPC</name>
<comment type="catalytic activity">
    <reaction evidence="13">
        <text>a 5'-end (5'-triphosphoguanosine)-ribonucleoside in mRNA + S-adenosyl-L-methionine = a 5'-end (N(7)-methyl 5'-triphosphoguanosine)-ribonucleoside in mRNA + S-adenosyl-L-homocysteine</text>
        <dbReference type="Rhea" id="RHEA:67008"/>
        <dbReference type="Rhea" id="RHEA-COMP:17166"/>
        <dbReference type="Rhea" id="RHEA-COMP:17167"/>
        <dbReference type="ChEBI" id="CHEBI:57856"/>
        <dbReference type="ChEBI" id="CHEBI:59789"/>
        <dbReference type="ChEBI" id="CHEBI:156461"/>
        <dbReference type="ChEBI" id="CHEBI:167617"/>
        <dbReference type="EC" id="2.1.1.56"/>
    </reaction>
</comment>
<evidence type="ECO:0000256" key="15">
    <source>
        <dbReference type="PIRNR" id="PIRNR028762"/>
    </source>
</evidence>
<dbReference type="EMBL" id="CALTRL010006102">
    <property type="protein sequence ID" value="CAH7689598.1"/>
    <property type="molecule type" value="Genomic_DNA"/>
</dbReference>
<accession>A0AAV0BTM4</accession>
<dbReference type="InterPro" id="IPR004971">
    <property type="entry name" value="mRNA_G-N7_MeTrfase_dom"/>
</dbReference>
<evidence type="ECO:0000256" key="6">
    <source>
        <dbReference type="ARBA" id="ARBA00022679"/>
    </source>
</evidence>
<feature type="site" description="mRNA cap binding" evidence="17">
    <location>
        <position position="207"/>
    </location>
</feature>
<feature type="binding site" evidence="16">
    <location>
        <position position="249"/>
    </location>
    <ligand>
        <name>S-adenosyl-L-methionine</name>
        <dbReference type="ChEBI" id="CHEBI:59789"/>
    </ligand>
</feature>
<keyword evidence="4 15" id="KW-0489">Methyltransferase</keyword>
<feature type="binding site" evidence="17">
    <location>
        <begin position="164"/>
        <end position="165"/>
    </location>
    <ligand>
        <name>mRNA</name>
        <dbReference type="ChEBI" id="CHEBI:33699"/>
    </ligand>
</feature>
<organism evidence="20 21">
    <name type="scientific">Phakopsora pachyrhizi</name>
    <name type="common">Asian soybean rust disease fungus</name>
    <dbReference type="NCBI Taxonomy" id="170000"/>
    <lineage>
        <taxon>Eukaryota</taxon>
        <taxon>Fungi</taxon>
        <taxon>Dikarya</taxon>
        <taxon>Basidiomycota</taxon>
        <taxon>Pucciniomycotina</taxon>
        <taxon>Pucciniomycetes</taxon>
        <taxon>Pucciniales</taxon>
        <taxon>Phakopsoraceae</taxon>
        <taxon>Phakopsora</taxon>
    </lineage>
</organism>
<feature type="region of interest" description="Disordered" evidence="18">
    <location>
        <begin position="441"/>
        <end position="460"/>
    </location>
</feature>
<feature type="region of interest" description="Disordered" evidence="18">
    <location>
        <begin position="42"/>
        <end position="81"/>
    </location>
</feature>